<feature type="non-terminal residue" evidence="1">
    <location>
        <position position="1"/>
    </location>
</feature>
<comment type="caution">
    <text evidence="1">The sequence shown here is derived from an EMBL/GenBank/DDBJ whole genome shotgun (WGS) entry which is preliminary data.</text>
</comment>
<gene>
    <name evidence="1" type="ORF">Q604_UNBC07936G0001</name>
</gene>
<reference evidence="1" key="1">
    <citation type="submission" date="2013-12" db="EMBL/GenBank/DDBJ databases">
        <title>A Varibaculum cambriense genome reconstructed from a premature infant gut community with otherwise low bacterial novelty that shifts toward anaerobic metabolism during the third week of life.</title>
        <authorList>
            <person name="Brown C.T."/>
            <person name="Sharon I."/>
            <person name="Thomas B.C."/>
            <person name="Castelle C.J."/>
            <person name="Morowitz M.J."/>
            <person name="Banfield J.F."/>
        </authorList>
    </citation>
    <scope>NUCLEOTIDE SEQUENCE</scope>
</reference>
<feature type="non-terminal residue" evidence="1">
    <location>
        <position position="67"/>
    </location>
</feature>
<accession>W1Y9R4</accession>
<sequence>YNKNSAYIVYENNKIEGPIMANNKNYETKNNLIDKKLALISETSGVSINTVFTIYNIISKYKKTHFT</sequence>
<dbReference type="AlphaFoldDB" id="W1Y9R4"/>
<proteinExistence type="predicted"/>
<protein>
    <submittedName>
        <fullName evidence="1">Uncharacterized protein</fullName>
    </submittedName>
</protein>
<dbReference type="EMBL" id="AZMM01007936">
    <property type="protein sequence ID" value="ETJ37874.1"/>
    <property type="molecule type" value="Genomic_DNA"/>
</dbReference>
<organism evidence="1">
    <name type="scientific">human gut metagenome</name>
    <dbReference type="NCBI Taxonomy" id="408170"/>
    <lineage>
        <taxon>unclassified sequences</taxon>
        <taxon>metagenomes</taxon>
        <taxon>organismal metagenomes</taxon>
    </lineage>
</organism>
<name>W1Y9R4_9ZZZZ</name>
<evidence type="ECO:0000313" key="1">
    <source>
        <dbReference type="EMBL" id="ETJ37874.1"/>
    </source>
</evidence>